<dbReference type="RefSeq" id="WP_142024407.1">
    <property type="nucleotide sequence ID" value="NZ_VFQE01000001.1"/>
</dbReference>
<accession>A0A543PCA7</accession>
<gene>
    <name evidence="1" type="ORF">FHU33_1066</name>
</gene>
<comment type="caution">
    <text evidence="1">The sequence shown here is derived from an EMBL/GenBank/DDBJ whole genome shotgun (WGS) entry which is preliminary data.</text>
</comment>
<reference evidence="1 2" key="1">
    <citation type="submission" date="2019-06" db="EMBL/GenBank/DDBJ databases">
        <title>Sequencing the genomes of 1000 actinobacteria strains.</title>
        <authorList>
            <person name="Klenk H.-P."/>
        </authorList>
    </citation>
    <scope>NUCLEOTIDE SEQUENCE [LARGE SCALE GENOMIC DNA]</scope>
    <source>
        <strain evidence="1 2">DSM 46837</strain>
    </source>
</reference>
<evidence type="ECO:0000313" key="2">
    <source>
        <dbReference type="Proteomes" id="UP000319865"/>
    </source>
</evidence>
<dbReference type="Proteomes" id="UP000319865">
    <property type="component" value="Unassembled WGS sequence"/>
</dbReference>
<name>A0A543PCA7_9ACTN</name>
<proteinExistence type="predicted"/>
<keyword evidence="2" id="KW-1185">Reference proteome</keyword>
<organism evidence="1 2">
    <name type="scientific">Blastococcus colisei</name>
    <dbReference type="NCBI Taxonomy" id="1564162"/>
    <lineage>
        <taxon>Bacteria</taxon>
        <taxon>Bacillati</taxon>
        <taxon>Actinomycetota</taxon>
        <taxon>Actinomycetes</taxon>
        <taxon>Geodermatophilales</taxon>
        <taxon>Geodermatophilaceae</taxon>
        <taxon>Blastococcus</taxon>
    </lineage>
</organism>
<dbReference type="AlphaFoldDB" id="A0A543PCA7"/>
<protein>
    <submittedName>
        <fullName evidence="1">Uncharacterized protein</fullName>
    </submittedName>
</protein>
<dbReference type="EMBL" id="VFQE01000001">
    <property type="protein sequence ID" value="TQN41689.1"/>
    <property type="molecule type" value="Genomic_DNA"/>
</dbReference>
<sequence length="73" mass="7986">MIIFLALTGVLVIGLMLGLLWHSTVLIGDRRALDRLASHLAAEQLIQARTHDTLRAMRDAAHNQWQRGSGGAS</sequence>
<evidence type="ECO:0000313" key="1">
    <source>
        <dbReference type="EMBL" id="TQN41689.1"/>
    </source>
</evidence>